<dbReference type="InterPro" id="IPR051788">
    <property type="entry name" value="MFS_Transporter"/>
</dbReference>
<dbReference type="Gene3D" id="1.20.1250.20">
    <property type="entry name" value="MFS general substrate transporter like domains"/>
    <property type="match status" value="1"/>
</dbReference>
<gene>
    <name evidence="7" type="ORF">Sru01_39490</name>
</gene>
<feature type="transmembrane region" description="Helical" evidence="5">
    <location>
        <begin position="357"/>
        <end position="376"/>
    </location>
</feature>
<evidence type="ECO:0000256" key="2">
    <source>
        <dbReference type="ARBA" id="ARBA00022692"/>
    </source>
</evidence>
<feature type="transmembrane region" description="Helical" evidence="5">
    <location>
        <begin position="44"/>
        <end position="63"/>
    </location>
</feature>
<dbReference type="SUPFAM" id="SSF103473">
    <property type="entry name" value="MFS general substrate transporter"/>
    <property type="match status" value="1"/>
</dbReference>
<comment type="caution">
    <text evidence="7">The sequence shown here is derived from an EMBL/GenBank/DDBJ whole genome shotgun (WGS) entry which is preliminary data.</text>
</comment>
<evidence type="ECO:0000313" key="8">
    <source>
        <dbReference type="Proteomes" id="UP000655287"/>
    </source>
</evidence>
<proteinExistence type="predicted"/>
<feature type="domain" description="Major facilitator superfamily (MFS) profile" evidence="6">
    <location>
        <begin position="204"/>
        <end position="392"/>
    </location>
</feature>
<organism evidence="7 8">
    <name type="scientific">Sphaerisporangium rufum</name>
    <dbReference type="NCBI Taxonomy" id="1381558"/>
    <lineage>
        <taxon>Bacteria</taxon>
        <taxon>Bacillati</taxon>
        <taxon>Actinomycetota</taxon>
        <taxon>Actinomycetes</taxon>
        <taxon>Streptosporangiales</taxon>
        <taxon>Streptosporangiaceae</taxon>
        <taxon>Sphaerisporangium</taxon>
    </lineage>
</organism>
<dbReference type="CDD" id="cd17393">
    <property type="entry name" value="MFS_MosC_like"/>
    <property type="match status" value="1"/>
</dbReference>
<evidence type="ECO:0000256" key="1">
    <source>
        <dbReference type="ARBA" id="ARBA00004651"/>
    </source>
</evidence>
<dbReference type="Pfam" id="PF07690">
    <property type="entry name" value="MFS_1"/>
    <property type="match status" value="1"/>
</dbReference>
<feature type="transmembrane region" description="Helical" evidence="5">
    <location>
        <begin position="270"/>
        <end position="289"/>
    </location>
</feature>
<dbReference type="GO" id="GO:0022857">
    <property type="term" value="F:transmembrane transporter activity"/>
    <property type="evidence" value="ECO:0007669"/>
    <property type="project" value="InterPro"/>
</dbReference>
<evidence type="ECO:0000256" key="5">
    <source>
        <dbReference type="SAM" id="Phobius"/>
    </source>
</evidence>
<feature type="transmembrane region" description="Helical" evidence="5">
    <location>
        <begin position="205"/>
        <end position="222"/>
    </location>
</feature>
<dbReference type="PANTHER" id="PTHR23514">
    <property type="entry name" value="BYPASS OF STOP CODON PROTEIN 6"/>
    <property type="match status" value="1"/>
</dbReference>
<dbReference type="EMBL" id="BOOU01000053">
    <property type="protein sequence ID" value="GII78967.1"/>
    <property type="molecule type" value="Genomic_DNA"/>
</dbReference>
<comment type="subcellular location">
    <subcellularLocation>
        <location evidence="1">Cell membrane</location>
        <topology evidence="1">Multi-pass membrane protein</topology>
    </subcellularLocation>
</comment>
<keyword evidence="2 5" id="KW-0812">Transmembrane</keyword>
<dbReference type="AlphaFoldDB" id="A0A919R836"/>
<accession>A0A919R836</accession>
<feature type="transmembrane region" description="Helical" evidence="5">
    <location>
        <begin position="242"/>
        <end position="263"/>
    </location>
</feature>
<dbReference type="RefSeq" id="WP_203988556.1">
    <property type="nucleotide sequence ID" value="NZ_BOOU01000053.1"/>
</dbReference>
<dbReference type="InterPro" id="IPR020846">
    <property type="entry name" value="MFS_dom"/>
</dbReference>
<dbReference type="PROSITE" id="PS50850">
    <property type="entry name" value="MFS"/>
    <property type="match status" value="1"/>
</dbReference>
<keyword evidence="4 5" id="KW-0472">Membrane</keyword>
<evidence type="ECO:0000259" key="6">
    <source>
        <dbReference type="PROSITE" id="PS50850"/>
    </source>
</evidence>
<dbReference type="Proteomes" id="UP000655287">
    <property type="component" value="Unassembled WGS sequence"/>
</dbReference>
<feature type="transmembrane region" description="Helical" evidence="5">
    <location>
        <begin position="163"/>
        <end position="184"/>
    </location>
</feature>
<evidence type="ECO:0000256" key="3">
    <source>
        <dbReference type="ARBA" id="ARBA00022989"/>
    </source>
</evidence>
<feature type="transmembrane region" description="Helical" evidence="5">
    <location>
        <begin position="295"/>
        <end position="316"/>
    </location>
</feature>
<protein>
    <submittedName>
        <fullName evidence="7">MFS transporter</fullName>
    </submittedName>
</protein>
<name>A0A919R836_9ACTN</name>
<feature type="transmembrane region" description="Helical" evidence="5">
    <location>
        <begin position="138"/>
        <end position="157"/>
    </location>
</feature>
<keyword evidence="3 5" id="KW-1133">Transmembrane helix</keyword>
<feature type="transmembrane region" description="Helical" evidence="5">
    <location>
        <begin position="75"/>
        <end position="92"/>
    </location>
</feature>
<dbReference type="PANTHER" id="PTHR23514:SF13">
    <property type="entry name" value="INNER MEMBRANE PROTEIN YBJJ"/>
    <property type="match status" value="1"/>
</dbReference>
<dbReference type="InterPro" id="IPR011701">
    <property type="entry name" value="MFS"/>
</dbReference>
<evidence type="ECO:0000313" key="7">
    <source>
        <dbReference type="EMBL" id="GII78967.1"/>
    </source>
</evidence>
<keyword evidence="8" id="KW-1185">Reference proteome</keyword>
<reference evidence="7" key="1">
    <citation type="submission" date="2021-01" db="EMBL/GenBank/DDBJ databases">
        <title>Whole genome shotgun sequence of Sphaerisporangium rufum NBRC 109079.</title>
        <authorList>
            <person name="Komaki H."/>
            <person name="Tamura T."/>
        </authorList>
    </citation>
    <scope>NUCLEOTIDE SEQUENCE</scope>
    <source>
        <strain evidence="7">NBRC 109079</strain>
    </source>
</reference>
<evidence type="ECO:0000256" key="4">
    <source>
        <dbReference type="ARBA" id="ARBA00023136"/>
    </source>
</evidence>
<sequence>MDARTVRRARVAVAATFALHGAVTGSFATRVPWIQEHVGAGPGELGLALLAPAVGSIIAMPMTGRVSHRLGARRTARLLLALWCCAVALPPLAPNIPLLFAVLLVNGVLGGMCDVAMNAQGVVVERHTGRSIMSGLHGMWSVGGLAGGAAGVVAAHVGLDARVHLAVVAAVLLAGALAAGPRLLEVPADRDGVAPPRFALPSRRVLVLGLIGFCAVFGEAAAQDWCAVYLKQVTGSSAGTAAGAYTAFALTMAAGRLCGDAVVRRIGPVAAVRISALLGAAGGVLVVLARTPTPAVAGFMLIGLGVAVVVPLVFTAAGNAGPTPSEGVAGVATISYTSGFLAPSAIGGIAALTGLPASFALVTVLLAAMLPGARLLGRHAATPSVAPRTPAR</sequence>
<dbReference type="InterPro" id="IPR036259">
    <property type="entry name" value="MFS_trans_sf"/>
</dbReference>
<dbReference type="GO" id="GO:0005886">
    <property type="term" value="C:plasma membrane"/>
    <property type="evidence" value="ECO:0007669"/>
    <property type="project" value="UniProtKB-SubCell"/>
</dbReference>